<keyword evidence="1" id="KW-1133">Transmembrane helix</keyword>
<dbReference type="PhylomeDB" id="Q7NK53"/>
<dbReference type="OrthoDB" id="467750at2"/>
<dbReference type="InParanoid" id="Q7NK53"/>
<dbReference type="HOGENOM" id="CLU_055261_9_3_3"/>
<dbReference type="InterPro" id="IPR025668">
    <property type="entry name" value="Tnp_DDE_dom"/>
</dbReference>
<feature type="domain" description="Transposase DDE" evidence="2">
    <location>
        <begin position="26"/>
        <end position="96"/>
    </location>
</feature>
<dbReference type="EnsemblBacteria" id="BAC89568">
    <property type="protein sequence ID" value="BAC89568"/>
    <property type="gene ID" value="BAC89568"/>
</dbReference>
<dbReference type="PANTHER" id="PTHR30007:SF1">
    <property type="entry name" value="BLR1914 PROTEIN"/>
    <property type="match status" value="1"/>
</dbReference>
<dbReference type="AlphaFoldDB" id="Q7NK53"/>
<dbReference type="Proteomes" id="UP000000557">
    <property type="component" value="Chromosome"/>
</dbReference>
<keyword evidence="4" id="KW-1185">Reference proteome</keyword>
<evidence type="ECO:0000259" key="2">
    <source>
        <dbReference type="Pfam" id="PF13586"/>
    </source>
</evidence>
<evidence type="ECO:0000256" key="1">
    <source>
        <dbReference type="SAM" id="Phobius"/>
    </source>
</evidence>
<name>Q7NK53_GLOVI</name>
<keyword evidence="1" id="KW-0472">Membrane</keyword>
<accession>Q7NK53</accession>
<dbReference type="STRING" id="251221.gene:10759117"/>
<organism evidence="3 4">
    <name type="scientific">Gloeobacter violaceus (strain ATCC 29082 / PCC 7421)</name>
    <dbReference type="NCBI Taxonomy" id="251221"/>
    <lineage>
        <taxon>Bacteria</taxon>
        <taxon>Bacillati</taxon>
        <taxon>Cyanobacteriota</taxon>
        <taxon>Cyanophyceae</taxon>
        <taxon>Gloeobacterales</taxon>
        <taxon>Gloeobacteraceae</taxon>
        <taxon>Gloeobacter</taxon>
    </lineage>
</organism>
<protein>
    <submittedName>
        <fullName evidence="3">Gsl1627 protein</fullName>
    </submittedName>
</protein>
<dbReference type="PATRIC" id="fig|251221.4.peg.1663"/>
<gene>
    <name evidence="3" type="ordered locus">gsl1627</name>
</gene>
<sequence length="97" mass="10931">MLLVGLASGTVIGEKGYDADERVIEVLECAGKTAVIPSKSNRKVAREYDKDLYKARHLIENFFARLKQYRAIATRYDKRAIHFLGAVYLAAAVVWLN</sequence>
<dbReference type="KEGG" id="gvi:gsl1627"/>
<dbReference type="PANTHER" id="PTHR30007">
    <property type="entry name" value="PHP DOMAIN PROTEIN"/>
    <property type="match status" value="1"/>
</dbReference>
<evidence type="ECO:0000313" key="4">
    <source>
        <dbReference type="Proteomes" id="UP000000557"/>
    </source>
</evidence>
<dbReference type="EMBL" id="BA000045">
    <property type="protein sequence ID" value="BAC89568.1"/>
    <property type="molecule type" value="Genomic_DNA"/>
</dbReference>
<dbReference type="Pfam" id="PF13586">
    <property type="entry name" value="DDE_Tnp_1_2"/>
    <property type="match status" value="1"/>
</dbReference>
<reference evidence="3 4" key="1">
    <citation type="journal article" date="2003" name="DNA Res.">
        <title>Complete genome structure of Gloeobacter violaceus PCC 7421, a cyanobacterium that lacks thylakoids.</title>
        <authorList>
            <person name="Nakamura Y."/>
            <person name="Kaneko T."/>
            <person name="Sato S."/>
            <person name="Mimuro M."/>
            <person name="Miyashita H."/>
            <person name="Tsuchiya T."/>
            <person name="Sasamoto S."/>
            <person name="Watanabe A."/>
            <person name="Kawashima K."/>
            <person name="Kishida Y."/>
            <person name="Kiyokawa C."/>
            <person name="Kohara M."/>
            <person name="Matsumoto M."/>
            <person name="Matsuno A."/>
            <person name="Nakazaki N."/>
            <person name="Shimpo S."/>
            <person name="Takeuchi C."/>
            <person name="Yamada M."/>
            <person name="Tabata S."/>
        </authorList>
    </citation>
    <scope>NUCLEOTIDE SEQUENCE [LARGE SCALE GENOMIC DNA]</scope>
    <source>
        <strain evidence="4">ATCC 29082 / PCC 7421</strain>
    </source>
</reference>
<dbReference type="eggNOG" id="COG3293">
    <property type="taxonomic scope" value="Bacteria"/>
</dbReference>
<feature type="transmembrane region" description="Helical" evidence="1">
    <location>
        <begin position="80"/>
        <end position="96"/>
    </location>
</feature>
<reference evidence="3 4" key="2">
    <citation type="journal article" date="2003" name="DNA Res.">
        <title>Complete genome structure of Gloeobacter violaceus PCC 7421, a cyanobacterium that lacks thylakoids (supplement).</title>
        <authorList>
            <person name="Nakamura Y."/>
            <person name="Kaneko T."/>
            <person name="Sato S."/>
            <person name="Mimuro M."/>
            <person name="Miyashita H."/>
            <person name="Tsuchiya T."/>
            <person name="Sasamoto S."/>
            <person name="Watanabe A."/>
            <person name="Kawashima K."/>
            <person name="Kishida Y."/>
            <person name="Kiyokawa C."/>
            <person name="Kohara M."/>
            <person name="Matsumoto M."/>
            <person name="Matsuno A."/>
            <person name="Nakazaki N."/>
            <person name="Shimpo S."/>
            <person name="Takeuchi C."/>
            <person name="Yamada M."/>
            <person name="Tabata S."/>
        </authorList>
    </citation>
    <scope>NUCLEOTIDE SEQUENCE [LARGE SCALE GENOMIC DNA]</scope>
    <source>
        <strain evidence="4">ATCC 29082 / PCC 7421</strain>
    </source>
</reference>
<evidence type="ECO:0000313" key="3">
    <source>
        <dbReference type="EMBL" id="BAC89568.1"/>
    </source>
</evidence>
<keyword evidence="1" id="KW-0812">Transmembrane</keyword>
<proteinExistence type="predicted"/>